<evidence type="ECO:0000313" key="2">
    <source>
        <dbReference type="Proteomes" id="UP001159937"/>
    </source>
</evidence>
<dbReference type="Proteomes" id="UP001159937">
    <property type="component" value="Unassembled WGS sequence"/>
</dbReference>
<dbReference type="RefSeq" id="WP_279945343.1">
    <property type="nucleotide sequence ID" value="NZ_JAOCBF010000149.1"/>
</dbReference>
<evidence type="ECO:0000313" key="1">
    <source>
        <dbReference type="EMBL" id="MDH0967631.1"/>
    </source>
</evidence>
<gene>
    <name evidence="1" type="ORF">N5C89_32945</name>
</gene>
<organism evidence="1 2">
    <name type="scientific">Klebsiella michiganensis</name>
    <dbReference type="NCBI Taxonomy" id="1134687"/>
    <lineage>
        <taxon>Bacteria</taxon>
        <taxon>Pseudomonadati</taxon>
        <taxon>Pseudomonadota</taxon>
        <taxon>Gammaproteobacteria</taxon>
        <taxon>Enterobacterales</taxon>
        <taxon>Enterobacteriaceae</taxon>
        <taxon>Klebsiella/Raoultella group</taxon>
        <taxon>Klebsiella</taxon>
    </lineage>
</organism>
<dbReference type="EMBL" id="JAOCBF010000149">
    <property type="protein sequence ID" value="MDH0967631.1"/>
    <property type="molecule type" value="Genomic_DNA"/>
</dbReference>
<sequence length="96" mass="10198">MSQVPLDAPETNLSAITDNAIRNSMGVANIRSRISVLLGSLRGAQENDSEDVEKALSPDGSLNQLHVVLSETESSVLALQSDIDELFSLLCSVADD</sequence>
<reference evidence="1" key="1">
    <citation type="submission" date="2022-09" db="EMBL/GenBank/DDBJ databases">
        <title>Intensive care unit water sources are persistently colonized with multi-drug resistant bacteria and are the site of extensive horizontal gene transfer of antibiotic resistance genes.</title>
        <authorList>
            <person name="Diorio-Toth L."/>
        </authorList>
    </citation>
    <scope>NUCLEOTIDE SEQUENCE</scope>
    <source>
        <strain evidence="1">GD03918</strain>
    </source>
</reference>
<protein>
    <submittedName>
        <fullName evidence="1">Uncharacterized protein</fullName>
    </submittedName>
</protein>
<name>A0AAJ1KZR2_9ENTR</name>
<comment type="caution">
    <text evidence="1">The sequence shown here is derived from an EMBL/GenBank/DDBJ whole genome shotgun (WGS) entry which is preliminary data.</text>
</comment>
<dbReference type="AlphaFoldDB" id="A0AAJ1KZR2"/>
<proteinExistence type="predicted"/>
<accession>A0AAJ1KZR2</accession>